<dbReference type="GO" id="GO:0020037">
    <property type="term" value="F:heme binding"/>
    <property type="evidence" value="ECO:0007669"/>
    <property type="project" value="InterPro"/>
</dbReference>
<keyword evidence="2" id="KW-0479">Metal-binding</keyword>
<dbReference type="Gene3D" id="1.10.630.10">
    <property type="entry name" value="Cytochrome P450"/>
    <property type="match status" value="1"/>
</dbReference>
<keyword evidence="4" id="KW-0560">Oxidoreductase</keyword>
<keyword evidence="5" id="KW-0472">Membrane</keyword>
<name>A0A5N5SRH0_9CRUS</name>
<dbReference type="AlphaFoldDB" id="A0A5N5SRH0"/>
<feature type="transmembrane region" description="Helical" evidence="5">
    <location>
        <begin position="114"/>
        <end position="140"/>
    </location>
</feature>
<dbReference type="OrthoDB" id="3934656at2759"/>
<dbReference type="PANTHER" id="PTHR24300:SF403">
    <property type="entry name" value="CYTOCHROME P450 306A1"/>
    <property type="match status" value="1"/>
</dbReference>
<dbReference type="InterPro" id="IPR036396">
    <property type="entry name" value="Cyt_P450_sf"/>
</dbReference>
<dbReference type="Proteomes" id="UP000326759">
    <property type="component" value="Unassembled WGS sequence"/>
</dbReference>
<dbReference type="SUPFAM" id="SSF48264">
    <property type="entry name" value="Cytochrome P450"/>
    <property type="match status" value="1"/>
</dbReference>
<keyword evidence="4" id="KW-0503">Monooxygenase</keyword>
<dbReference type="GO" id="GO:0005737">
    <property type="term" value="C:cytoplasm"/>
    <property type="evidence" value="ECO:0007669"/>
    <property type="project" value="TreeGrafter"/>
</dbReference>
<protein>
    <submittedName>
        <fullName evidence="6">Uncharacterized protein</fullName>
    </submittedName>
</protein>
<keyword evidence="5" id="KW-0812">Transmembrane</keyword>
<dbReference type="GO" id="GO:0006082">
    <property type="term" value="P:organic acid metabolic process"/>
    <property type="evidence" value="ECO:0007669"/>
    <property type="project" value="TreeGrafter"/>
</dbReference>
<dbReference type="GO" id="GO:0005506">
    <property type="term" value="F:iron ion binding"/>
    <property type="evidence" value="ECO:0007669"/>
    <property type="project" value="InterPro"/>
</dbReference>
<dbReference type="Pfam" id="PF00067">
    <property type="entry name" value="p450"/>
    <property type="match status" value="1"/>
</dbReference>
<evidence type="ECO:0000313" key="6">
    <source>
        <dbReference type="EMBL" id="KAB7496542.1"/>
    </source>
</evidence>
<gene>
    <name evidence="6" type="ORF">Anas_05867</name>
</gene>
<organism evidence="6 7">
    <name type="scientific">Armadillidium nasatum</name>
    <dbReference type="NCBI Taxonomy" id="96803"/>
    <lineage>
        <taxon>Eukaryota</taxon>
        <taxon>Metazoa</taxon>
        <taxon>Ecdysozoa</taxon>
        <taxon>Arthropoda</taxon>
        <taxon>Crustacea</taxon>
        <taxon>Multicrustacea</taxon>
        <taxon>Malacostraca</taxon>
        <taxon>Eumalacostraca</taxon>
        <taxon>Peracarida</taxon>
        <taxon>Isopoda</taxon>
        <taxon>Oniscidea</taxon>
        <taxon>Crinocheta</taxon>
        <taxon>Armadillidiidae</taxon>
        <taxon>Armadillidium</taxon>
    </lineage>
</organism>
<evidence type="ECO:0000256" key="2">
    <source>
        <dbReference type="ARBA" id="ARBA00022723"/>
    </source>
</evidence>
<feature type="transmembrane region" description="Helical" evidence="5">
    <location>
        <begin position="35"/>
        <end position="56"/>
    </location>
</feature>
<evidence type="ECO:0000256" key="4">
    <source>
        <dbReference type="ARBA" id="ARBA00023033"/>
    </source>
</evidence>
<evidence type="ECO:0000313" key="7">
    <source>
        <dbReference type="Proteomes" id="UP000326759"/>
    </source>
</evidence>
<proteinExistence type="inferred from homology"/>
<dbReference type="PANTHER" id="PTHR24300">
    <property type="entry name" value="CYTOCHROME P450 508A4-RELATED"/>
    <property type="match status" value="1"/>
</dbReference>
<sequence length="143" mass="16370">MLQRFSSFHLNYCLDGEGCCVSCFTDQSVILSDNYIFAIGVIVILFSIINAGIIFSNGGHWLHNRRFLLRHLRDLGMGKSKMEGIIMREVEGLIEIFKTLTKEPSKLPLSINIAVLNILMGTCCKYVCIIILYIIFNYFIYFI</sequence>
<dbReference type="EMBL" id="SEYY01021263">
    <property type="protein sequence ID" value="KAB7496542.1"/>
    <property type="molecule type" value="Genomic_DNA"/>
</dbReference>
<comment type="similarity">
    <text evidence="1">Belongs to the cytochrome P450 family.</text>
</comment>
<dbReference type="GO" id="GO:0006805">
    <property type="term" value="P:xenobiotic metabolic process"/>
    <property type="evidence" value="ECO:0007669"/>
    <property type="project" value="TreeGrafter"/>
</dbReference>
<evidence type="ECO:0000256" key="3">
    <source>
        <dbReference type="ARBA" id="ARBA00023004"/>
    </source>
</evidence>
<evidence type="ECO:0000256" key="1">
    <source>
        <dbReference type="ARBA" id="ARBA00010617"/>
    </source>
</evidence>
<keyword evidence="3" id="KW-0408">Iron</keyword>
<evidence type="ECO:0000256" key="5">
    <source>
        <dbReference type="SAM" id="Phobius"/>
    </source>
</evidence>
<keyword evidence="5" id="KW-1133">Transmembrane helix</keyword>
<dbReference type="InterPro" id="IPR050182">
    <property type="entry name" value="Cytochrome_P450_fam2"/>
</dbReference>
<dbReference type="GO" id="GO:0016712">
    <property type="term" value="F:oxidoreductase activity, acting on paired donors, with incorporation or reduction of molecular oxygen, reduced flavin or flavoprotein as one donor, and incorporation of one atom of oxygen"/>
    <property type="evidence" value="ECO:0007669"/>
    <property type="project" value="TreeGrafter"/>
</dbReference>
<accession>A0A5N5SRH0</accession>
<dbReference type="GO" id="GO:0008395">
    <property type="term" value="F:steroid hydroxylase activity"/>
    <property type="evidence" value="ECO:0007669"/>
    <property type="project" value="TreeGrafter"/>
</dbReference>
<reference evidence="6 7" key="1">
    <citation type="journal article" date="2019" name="PLoS Biol.">
        <title>Sex chromosomes control vertical transmission of feminizing Wolbachia symbionts in an isopod.</title>
        <authorList>
            <person name="Becking T."/>
            <person name="Chebbi M.A."/>
            <person name="Giraud I."/>
            <person name="Moumen B."/>
            <person name="Laverre T."/>
            <person name="Caubet Y."/>
            <person name="Peccoud J."/>
            <person name="Gilbert C."/>
            <person name="Cordaux R."/>
        </authorList>
    </citation>
    <scope>NUCLEOTIDE SEQUENCE [LARGE SCALE GENOMIC DNA]</scope>
    <source>
        <strain evidence="6">ANa2</strain>
        <tissue evidence="6">Whole body excluding digestive tract and cuticle</tissue>
    </source>
</reference>
<dbReference type="InterPro" id="IPR001128">
    <property type="entry name" value="Cyt_P450"/>
</dbReference>
<comment type="caution">
    <text evidence="6">The sequence shown here is derived from an EMBL/GenBank/DDBJ whole genome shotgun (WGS) entry which is preliminary data.</text>
</comment>
<keyword evidence="7" id="KW-1185">Reference proteome</keyword>